<keyword evidence="3" id="KW-1185">Reference proteome</keyword>
<dbReference type="Proteomes" id="UP000011668">
    <property type="component" value="Unassembled WGS sequence"/>
</dbReference>
<dbReference type="EMBL" id="AFRT01005766">
    <property type="protein sequence ID" value="ELU35661.1"/>
    <property type="molecule type" value="Genomic_DNA"/>
</dbReference>
<comment type="caution">
    <text evidence="2">The sequence shown here is derived from an EMBL/GenBank/DDBJ whole genome shotgun (WGS) entry which is preliminary data.</text>
</comment>
<proteinExistence type="predicted"/>
<reference evidence="2 3" key="1">
    <citation type="journal article" date="2013" name="Nat. Commun.">
        <title>The evolution and pathogenic mechanisms of the rice sheath blight pathogen.</title>
        <authorList>
            <person name="Zheng A."/>
            <person name="Lin R."/>
            <person name="Xu L."/>
            <person name="Qin P."/>
            <person name="Tang C."/>
            <person name="Ai P."/>
            <person name="Zhang D."/>
            <person name="Liu Y."/>
            <person name="Sun Z."/>
            <person name="Feng H."/>
            <person name="Wang Y."/>
            <person name="Chen Y."/>
            <person name="Liang X."/>
            <person name="Fu R."/>
            <person name="Li Q."/>
            <person name="Zhang J."/>
            <person name="Yu X."/>
            <person name="Xie Z."/>
            <person name="Ding L."/>
            <person name="Guan P."/>
            <person name="Tang J."/>
            <person name="Liang Y."/>
            <person name="Wang S."/>
            <person name="Deng Q."/>
            <person name="Li S."/>
            <person name="Zhu J."/>
            <person name="Wang L."/>
            <person name="Liu H."/>
            <person name="Li P."/>
        </authorList>
    </citation>
    <scope>NUCLEOTIDE SEQUENCE [LARGE SCALE GENOMIC DNA]</scope>
    <source>
        <strain evidence="3">AG-1 IA</strain>
    </source>
</reference>
<dbReference type="AlphaFoldDB" id="L8WBV4"/>
<gene>
    <name evidence="2" type="ORF">AG1IA_10309</name>
</gene>
<feature type="region of interest" description="Disordered" evidence="1">
    <location>
        <begin position="15"/>
        <end position="62"/>
    </location>
</feature>
<evidence type="ECO:0000313" key="2">
    <source>
        <dbReference type="EMBL" id="ELU35661.1"/>
    </source>
</evidence>
<evidence type="ECO:0000256" key="1">
    <source>
        <dbReference type="SAM" id="MobiDB-lite"/>
    </source>
</evidence>
<accession>L8WBV4</accession>
<sequence>MGGIYKEARGGERVGLKKGMMTKRSRALSRPRRPSWSSVARMPTPTPDYFHPFSSGDRPQPAPLLPSSPHAVLLYLGAGLDLYPVASHYAGFSTFLYVDAKPRLTRRGASSIGR</sequence>
<protein>
    <submittedName>
        <fullName evidence="2">Uncharacterized protein</fullName>
    </submittedName>
</protein>
<dbReference type="OrthoDB" id="3193206at2759"/>
<name>L8WBV4_THACA</name>
<evidence type="ECO:0000313" key="3">
    <source>
        <dbReference type="Proteomes" id="UP000011668"/>
    </source>
</evidence>
<feature type="compositionally biased region" description="Basic residues" evidence="1">
    <location>
        <begin position="20"/>
        <end position="33"/>
    </location>
</feature>
<dbReference type="HOGENOM" id="CLU_2122736_0_0_1"/>
<organism evidence="2 3">
    <name type="scientific">Thanatephorus cucumeris (strain AG1-IA)</name>
    <name type="common">Rice sheath blight fungus</name>
    <name type="synonym">Rhizoctonia solani</name>
    <dbReference type="NCBI Taxonomy" id="983506"/>
    <lineage>
        <taxon>Eukaryota</taxon>
        <taxon>Fungi</taxon>
        <taxon>Dikarya</taxon>
        <taxon>Basidiomycota</taxon>
        <taxon>Agaricomycotina</taxon>
        <taxon>Agaricomycetes</taxon>
        <taxon>Cantharellales</taxon>
        <taxon>Ceratobasidiaceae</taxon>
        <taxon>Rhizoctonia</taxon>
        <taxon>Rhizoctonia solani AG-1</taxon>
    </lineage>
</organism>